<evidence type="ECO:0000256" key="6">
    <source>
        <dbReference type="PIRNR" id="PIRNR002854"/>
    </source>
</evidence>
<feature type="signal peptide" evidence="8">
    <location>
        <begin position="1"/>
        <end position="18"/>
    </location>
</feature>
<dbReference type="SUPFAM" id="SSF53850">
    <property type="entry name" value="Periplasmic binding protein-like II"/>
    <property type="match status" value="1"/>
</dbReference>
<dbReference type="PROSITE" id="PS51257">
    <property type="entry name" value="PROKAR_LIPOPROTEIN"/>
    <property type="match status" value="1"/>
</dbReference>
<dbReference type="GO" id="GO:0016020">
    <property type="term" value="C:membrane"/>
    <property type="evidence" value="ECO:0007669"/>
    <property type="project" value="UniProtKB-SubCell"/>
</dbReference>
<dbReference type="STRING" id="255247.ABE41_020085"/>
<reference evidence="9 10" key="1">
    <citation type="submission" date="2016-08" db="EMBL/GenBank/DDBJ databases">
        <title>Complete genome sequence of Fictibacillus arsenicus G25-54, a strain with toxicity to nematodes and a potential arsenic-resistance activity.</title>
        <authorList>
            <person name="Zheng Z."/>
        </authorList>
    </citation>
    <scope>NUCLEOTIDE SEQUENCE [LARGE SCALE GENOMIC DNA]</scope>
    <source>
        <strain evidence="9 10">G25-54</strain>
    </source>
</reference>
<protein>
    <recommendedName>
        <fullName evidence="6">Lipoprotein</fullName>
    </recommendedName>
</protein>
<feature type="chain" id="PRO_5039148228" description="Lipoprotein" evidence="8">
    <location>
        <begin position="19"/>
        <end position="274"/>
    </location>
</feature>
<dbReference type="AlphaFoldDB" id="A0A1B1ZAB4"/>
<accession>A0A1B1ZAB4</accession>
<feature type="lipid moiety-binding region" description="S-diacylglycerol cysteine" evidence="7">
    <location>
        <position position="20"/>
    </location>
</feature>
<dbReference type="Pfam" id="PF03180">
    <property type="entry name" value="Lipoprotein_9"/>
    <property type="match status" value="1"/>
</dbReference>
<sequence length="274" mass="30136">MKKITRLIIGLTAIIALAGCGASGEGEKKDITLGATVPYSDMLEKGVKPYLEKKGYKVEVKEFNDYVQPNISLKSGSLDANLFQHKVYMDAFSKENNMKLSSVVTVPTAPIGIYSNKFKSLEEIKPGSTVALANDPTNLARGLTVLRDNGLIEIDGKANPLRVSEKDVIKNPKKLKFQPVEAAQTPRTLESVDLAAVNGNFAISSGLNLEDAIVKDKLPEDIINRIVVLEEDKNSKLAKDLKAAVESEEFKKVINSEFEQFHKPEWMNKKTASK</sequence>
<evidence type="ECO:0000256" key="4">
    <source>
        <dbReference type="ARBA" id="ARBA00023139"/>
    </source>
</evidence>
<evidence type="ECO:0000256" key="7">
    <source>
        <dbReference type="PIRSR" id="PIRSR002854-1"/>
    </source>
</evidence>
<keyword evidence="10" id="KW-1185">Reference proteome</keyword>
<keyword evidence="4" id="KW-0564">Palmitate</keyword>
<evidence type="ECO:0000256" key="1">
    <source>
        <dbReference type="ARBA" id="ARBA00004635"/>
    </source>
</evidence>
<dbReference type="OrthoDB" id="9812878at2"/>
<dbReference type="InterPro" id="IPR004872">
    <property type="entry name" value="Lipoprotein_NlpA"/>
</dbReference>
<evidence type="ECO:0000256" key="3">
    <source>
        <dbReference type="ARBA" id="ARBA00023136"/>
    </source>
</evidence>
<dbReference type="PIRSF" id="PIRSF002854">
    <property type="entry name" value="MetQ"/>
    <property type="match status" value="1"/>
</dbReference>
<gene>
    <name evidence="9" type="ORF">ABE41_020085</name>
</gene>
<dbReference type="PANTHER" id="PTHR30429:SF0">
    <property type="entry name" value="METHIONINE-BINDING LIPOPROTEIN METQ"/>
    <property type="match status" value="1"/>
</dbReference>
<name>A0A1B1ZAB4_9BACL</name>
<keyword evidence="5 6" id="KW-0449">Lipoprotein</keyword>
<comment type="similarity">
    <text evidence="6">Belongs to the nlpA lipoprotein family.</text>
</comment>
<dbReference type="KEGG" id="far:ABE41_020085"/>
<proteinExistence type="inferred from homology"/>
<evidence type="ECO:0000256" key="2">
    <source>
        <dbReference type="ARBA" id="ARBA00022729"/>
    </source>
</evidence>
<dbReference type="Gene3D" id="3.40.190.10">
    <property type="entry name" value="Periplasmic binding protein-like II"/>
    <property type="match status" value="2"/>
</dbReference>
<evidence type="ECO:0000256" key="5">
    <source>
        <dbReference type="ARBA" id="ARBA00023288"/>
    </source>
</evidence>
<evidence type="ECO:0000256" key="8">
    <source>
        <dbReference type="SAM" id="SignalP"/>
    </source>
</evidence>
<evidence type="ECO:0000313" key="9">
    <source>
        <dbReference type="EMBL" id="ANX14321.1"/>
    </source>
</evidence>
<dbReference type="RefSeq" id="WP_066294318.1">
    <property type="nucleotide sequence ID" value="NZ_CP016761.1"/>
</dbReference>
<organism evidence="9 10">
    <name type="scientific">Fictibacillus arsenicus</name>
    <dbReference type="NCBI Taxonomy" id="255247"/>
    <lineage>
        <taxon>Bacteria</taxon>
        <taxon>Bacillati</taxon>
        <taxon>Bacillota</taxon>
        <taxon>Bacilli</taxon>
        <taxon>Bacillales</taxon>
        <taxon>Fictibacillaceae</taxon>
        <taxon>Fictibacillus</taxon>
    </lineage>
</organism>
<dbReference type="EMBL" id="CP016761">
    <property type="protein sequence ID" value="ANX14321.1"/>
    <property type="molecule type" value="Genomic_DNA"/>
</dbReference>
<dbReference type="Proteomes" id="UP000077412">
    <property type="component" value="Chromosome"/>
</dbReference>
<keyword evidence="2 8" id="KW-0732">Signal</keyword>
<dbReference type="PANTHER" id="PTHR30429">
    <property type="entry name" value="D-METHIONINE-BINDING LIPOPROTEIN METQ"/>
    <property type="match status" value="1"/>
</dbReference>
<comment type="subcellular location">
    <subcellularLocation>
        <location evidence="1">Membrane</location>
        <topology evidence="1">Lipid-anchor</topology>
    </subcellularLocation>
</comment>
<keyword evidence="3" id="KW-0472">Membrane</keyword>
<evidence type="ECO:0000313" key="10">
    <source>
        <dbReference type="Proteomes" id="UP000077412"/>
    </source>
</evidence>